<accession>A0ACC6QMY4</accession>
<protein>
    <submittedName>
        <fullName evidence="1">Amidohydrolase family protein</fullName>
    </submittedName>
</protein>
<proteinExistence type="predicted"/>
<dbReference type="EMBL" id="JBBKAI010000002">
    <property type="protein sequence ID" value="MEJ8659739.1"/>
    <property type="molecule type" value="Genomic_DNA"/>
</dbReference>
<reference evidence="1" key="1">
    <citation type="submission" date="2024-03" db="EMBL/GenBank/DDBJ databases">
        <title>Novel Streptomyces species of biotechnological and ecological value are a feature of Machair soil.</title>
        <authorList>
            <person name="Prole J.R."/>
            <person name="Goodfellow M."/>
            <person name="Allenby N."/>
            <person name="Ward A.C."/>
        </authorList>
    </citation>
    <scope>NUCLEOTIDE SEQUENCE</scope>
    <source>
        <strain evidence="1">MS1.AVA.4</strain>
    </source>
</reference>
<evidence type="ECO:0000313" key="1">
    <source>
        <dbReference type="EMBL" id="MEJ8659739.1"/>
    </source>
</evidence>
<dbReference type="Proteomes" id="UP001375539">
    <property type="component" value="Unassembled WGS sequence"/>
</dbReference>
<organism evidence="1 2">
    <name type="scientific">Streptomyces pratisoli</name>
    <dbReference type="NCBI Taxonomy" id="3139917"/>
    <lineage>
        <taxon>Bacteria</taxon>
        <taxon>Bacillati</taxon>
        <taxon>Actinomycetota</taxon>
        <taxon>Actinomycetes</taxon>
        <taxon>Kitasatosporales</taxon>
        <taxon>Streptomycetaceae</taxon>
        <taxon>Streptomyces</taxon>
    </lineage>
</organism>
<keyword evidence="2" id="KW-1185">Reference proteome</keyword>
<evidence type="ECO:0000313" key="2">
    <source>
        <dbReference type="Proteomes" id="UP001375539"/>
    </source>
</evidence>
<gene>
    <name evidence="1" type="ORF">WKI58_24975</name>
</gene>
<comment type="caution">
    <text evidence="1">The sequence shown here is derived from an EMBL/GenBank/DDBJ whole genome shotgun (WGS) entry which is preliminary data.</text>
</comment>
<name>A0ACC6QMY4_9ACTN</name>
<sequence>MTIAAPAAAPVGPALTVVDVNRILGPLPNDDVPSRDEDGLVKELERLRIDTACVAHSHAVYGDPRDGNARLGRIADERLRPVPVLVPGPLGTGDWTGGGAPLVRLCPDRHGWAATGPYALGLTAALSLAGVTMLLDWGAVTAADVDLLAGTRPRLRIVLTGTGYRGLRELTELLDTHELLHVDTSTLAGHRQVEWFAQRYGAHRVLFGTGAPVSDDAGPRHLLDTLDLPAHDTSLIAGANALRLLGGGA</sequence>